<accession>A0ABV8XKV4</accession>
<reference evidence="2" key="1">
    <citation type="journal article" date="2019" name="Int. J. Syst. Evol. Microbiol.">
        <title>The Global Catalogue of Microorganisms (GCM) 10K type strain sequencing project: providing services to taxonomists for standard genome sequencing and annotation.</title>
        <authorList>
            <consortium name="The Broad Institute Genomics Platform"/>
            <consortium name="The Broad Institute Genome Sequencing Center for Infectious Disease"/>
            <person name="Wu L."/>
            <person name="Ma J."/>
        </authorList>
    </citation>
    <scope>NUCLEOTIDE SEQUENCE [LARGE SCALE GENOMIC DNA]</scope>
    <source>
        <strain evidence="2">CCUG 56029</strain>
    </source>
</reference>
<proteinExistence type="predicted"/>
<sequence length="75" mass="7977">MAILNPAALVLQDLPPASEPLLKEVTRALTEVGLNTQVVVSPLGPLGGLDIAARYAVAWLERNDLFSPSDVLLSR</sequence>
<comment type="caution">
    <text evidence="1">The sequence shown here is derived from an EMBL/GenBank/DDBJ whole genome shotgun (WGS) entry which is preliminary data.</text>
</comment>
<dbReference type="Proteomes" id="UP001595998">
    <property type="component" value="Unassembled WGS sequence"/>
</dbReference>
<dbReference type="RefSeq" id="WP_380035637.1">
    <property type="nucleotide sequence ID" value="NZ_JBHSEH010000004.1"/>
</dbReference>
<evidence type="ECO:0000313" key="2">
    <source>
        <dbReference type="Proteomes" id="UP001595998"/>
    </source>
</evidence>
<organism evidence="1 2">
    <name type="scientific">Deinococcus navajonensis</name>
    <dbReference type="NCBI Taxonomy" id="309884"/>
    <lineage>
        <taxon>Bacteria</taxon>
        <taxon>Thermotogati</taxon>
        <taxon>Deinococcota</taxon>
        <taxon>Deinococci</taxon>
        <taxon>Deinococcales</taxon>
        <taxon>Deinococcaceae</taxon>
        <taxon>Deinococcus</taxon>
    </lineage>
</organism>
<evidence type="ECO:0000313" key="1">
    <source>
        <dbReference type="EMBL" id="MFC4424910.1"/>
    </source>
</evidence>
<keyword evidence="2" id="KW-1185">Reference proteome</keyword>
<gene>
    <name evidence="1" type="ORF">ACFOZ9_01715</name>
</gene>
<name>A0ABV8XKV4_9DEIO</name>
<dbReference type="EMBL" id="JBHSEH010000004">
    <property type="protein sequence ID" value="MFC4424910.1"/>
    <property type="molecule type" value="Genomic_DNA"/>
</dbReference>
<protein>
    <submittedName>
        <fullName evidence="1">Uncharacterized protein</fullName>
    </submittedName>
</protein>